<reference evidence="2 3" key="1">
    <citation type="submission" date="2019-03" db="EMBL/GenBank/DDBJ databases">
        <title>Genomics of glacier-inhabiting Cryobacterium strains.</title>
        <authorList>
            <person name="Liu Q."/>
            <person name="Xin Y.-H."/>
        </authorList>
    </citation>
    <scope>NUCLEOTIDE SEQUENCE [LARGE SCALE GENOMIC DNA]</scope>
    <source>
        <strain evidence="2 3">Sr36</strain>
    </source>
</reference>
<dbReference type="InterPro" id="IPR049874">
    <property type="entry name" value="ROK_cs"/>
</dbReference>
<dbReference type="PROSITE" id="PS01125">
    <property type="entry name" value="ROK"/>
    <property type="match status" value="1"/>
</dbReference>
<dbReference type="InterPro" id="IPR036390">
    <property type="entry name" value="WH_DNA-bd_sf"/>
</dbReference>
<dbReference type="Gene3D" id="3.30.420.40">
    <property type="match status" value="2"/>
</dbReference>
<evidence type="ECO:0000313" key="2">
    <source>
        <dbReference type="EMBL" id="TFD67760.1"/>
    </source>
</evidence>
<protein>
    <submittedName>
        <fullName evidence="2">ROK family protein</fullName>
    </submittedName>
</protein>
<comment type="caution">
    <text evidence="2">The sequence shown here is derived from an EMBL/GenBank/DDBJ whole genome shotgun (WGS) entry which is preliminary data.</text>
</comment>
<gene>
    <name evidence="2" type="ORF">E3T47_03830</name>
</gene>
<dbReference type="Pfam" id="PF00480">
    <property type="entry name" value="ROK"/>
    <property type="match status" value="1"/>
</dbReference>
<dbReference type="Proteomes" id="UP000298154">
    <property type="component" value="Unassembled WGS sequence"/>
</dbReference>
<comment type="similarity">
    <text evidence="1">Belongs to the ROK (NagC/XylR) family.</text>
</comment>
<proteinExistence type="inferred from homology"/>
<dbReference type="EMBL" id="SOHK01000007">
    <property type="protein sequence ID" value="TFD67760.1"/>
    <property type="molecule type" value="Genomic_DNA"/>
</dbReference>
<dbReference type="InterPro" id="IPR036388">
    <property type="entry name" value="WH-like_DNA-bd_sf"/>
</dbReference>
<dbReference type="InterPro" id="IPR000600">
    <property type="entry name" value="ROK"/>
</dbReference>
<dbReference type="InterPro" id="IPR043129">
    <property type="entry name" value="ATPase_NBD"/>
</dbReference>
<dbReference type="SUPFAM" id="SSF46785">
    <property type="entry name" value="Winged helix' DNA-binding domain"/>
    <property type="match status" value="1"/>
</dbReference>
<dbReference type="CDD" id="cd23763">
    <property type="entry name" value="ASKHA_ATPase_ROK"/>
    <property type="match status" value="1"/>
</dbReference>
<sequence>MISTGAGELFQILRDGRPRTRSELVEETGLARTSVVNRVAALAAVGLVAPSGTAPTSGGRPAARLTFDPASRVCIGIDLGATHGAVGLLDLAGDVLIDERKTLDIAAGPTATLTWAAETAARLLSQVGRMHRHVLGIGVGVPGPVEHSTGRPIRPPIMPGWDGFDIPAFLRQRLNAPVLVDNDVNLLALGERAIQWPSINDLLFIKVSTGIGAGIISGGALQRGSRGSAGDIGHVQVPGAHDDRDLEATASAPAIAAYLSTTGAIKIEPGDITDRIRTGDATAVSAAREAGRAIGEVTAVCVSVLNPSVVVIGGQLGVNVQEIIAGVREVVYRRSIPLATQHLSIVPAQGGPRAGIRGAAIMVLDELLSPAAVDDLIAALE</sequence>
<dbReference type="OrthoDB" id="3189808at2"/>
<accession>A0A4R9APR9</accession>
<name>A0A4R9APR9_9MICO</name>
<dbReference type="RefSeq" id="WP_134554465.1">
    <property type="nucleotide sequence ID" value="NZ_SOHK01000007.1"/>
</dbReference>
<dbReference type="Gene3D" id="1.10.10.10">
    <property type="entry name" value="Winged helix-like DNA-binding domain superfamily/Winged helix DNA-binding domain"/>
    <property type="match status" value="1"/>
</dbReference>
<dbReference type="AlphaFoldDB" id="A0A4R9APR9"/>
<dbReference type="PANTHER" id="PTHR18964:SF173">
    <property type="entry name" value="GLUCOKINASE"/>
    <property type="match status" value="1"/>
</dbReference>
<organism evidence="2 3">
    <name type="scientific">Cryobacterium ruanii</name>
    <dbReference type="NCBI Taxonomy" id="1259197"/>
    <lineage>
        <taxon>Bacteria</taxon>
        <taxon>Bacillati</taxon>
        <taxon>Actinomycetota</taxon>
        <taxon>Actinomycetes</taxon>
        <taxon>Micrococcales</taxon>
        <taxon>Microbacteriaceae</taxon>
        <taxon>Cryobacterium</taxon>
    </lineage>
</organism>
<dbReference type="PANTHER" id="PTHR18964">
    <property type="entry name" value="ROK (REPRESSOR, ORF, KINASE) FAMILY"/>
    <property type="match status" value="1"/>
</dbReference>
<evidence type="ECO:0000256" key="1">
    <source>
        <dbReference type="ARBA" id="ARBA00006479"/>
    </source>
</evidence>
<evidence type="ECO:0000313" key="3">
    <source>
        <dbReference type="Proteomes" id="UP000298154"/>
    </source>
</evidence>
<keyword evidence="3" id="KW-1185">Reference proteome</keyword>
<dbReference type="SUPFAM" id="SSF53067">
    <property type="entry name" value="Actin-like ATPase domain"/>
    <property type="match status" value="1"/>
</dbReference>